<organism evidence="1 2">
    <name type="scientific">Trifolium pratense</name>
    <name type="common">Red clover</name>
    <dbReference type="NCBI Taxonomy" id="57577"/>
    <lineage>
        <taxon>Eukaryota</taxon>
        <taxon>Viridiplantae</taxon>
        <taxon>Streptophyta</taxon>
        <taxon>Embryophyta</taxon>
        <taxon>Tracheophyta</taxon>
        <taxon>Spermatophyta</taxon>
        <taxon>Magnoliopsida</taxon>
        <taxon>eudicotyledons</taxon>
        <taxon>Gunneridae</taxon>
        <taxon>Pentapetalae</taxon>
        <taxon>rosids</taxon>
        <taxon>fabids</taxon>
        <taxon>Fabales</taxon>
        <taxon>Fabaceae</taxon>
        <taxon>Papilionoideae</taxon>
        <taxon>50 kb inversion clade</taxon>
        <taxon>NPAAA clade</taxon>
        <taxon>Hologalegina</taxon>
        <taxon>IRL clade</taxon>
        <taxon>Trifolieae</taxon>
        <taxon>Trifolium</taxon>
    </lineage>
</organism>
<name>A0A2K3N9Y3_TRIPR</name>
<dbReference type="AlphaFoldDB" id="A0A2K3N9Y3"/>
<reference evidence="1 2" key="2">
    <citation type="journal article" date="2017" name="Front. Plant Sci.">
        <title>Gene Classification and Mining of Molecular Markers Useful in Red Clover (Trifolium pratense) Breeding.</title>
        <authorList>
            <person name="Istvanek J."/>
            <person name="Dluhosova J."/>
            <person name="Dluhos P."/>
            <person name="Patkova L."/>
            <person name="Nedelnik J."/>
            <person name="Repkova J."/>
        </authorList>
    </citation>
    <scope>NUCLEOTIDE SEQUENCE [LARGE SCALE GENOMIC DNA]</scope>
    <source>
        <strain evidence="2">cv. Tatra</strain>
        <tissue evidence="1">Young leaves</tissue>
    </source>
</reference>
<dbReference type="EMBL" id="ASHM01018246">
    <property type="protein sequence ID" value="PNX99861.1"/>
    <property type="molecule type" value="Genomic_DNA"/>
</dbReference>
<comment type="caution">
    <text evidence="1">The sequence shown here is derived from an EMBL/GenBank/DDBJ whole genome shotgun (WGS) entry which is preliminary data.</text>
</comment>
<evidence type="ECO:0000313" key="1">
    <source>
        <dbReference type="EMBL" id="PNX99861.1"/>
    </source>
</evidence>
<evidence type="ECO:0000313" key="2">
    <source>
        <dbReference type="Proteomes" id="UP000236291"/>
    </source>
</evidence>
<protein>
    <submittedName>
        <fullName evidence="1">Uncharacterized protein</fullName>
    </submittedName>
</protein>
<proteinExistence type="predicted"/>
<gene>
    <name evidence="1" type="ORF">L195_g023132</name>
</gene>
<accession>A0A2K3N9Y3</accession>
<dbReference type="Proteomes" id="UP000236291">
    <property type="component" value="Unassembled WGS sequence"/>
</dbReference>
<sequence>MFGVRRRPWTPRRSARVEPHVVDLNAKPWVQLMQAQQTQQNMQHQQMFQALQQLMQNQDATQQQLMQLMLQGQILPSGSSVE</sequence>
<reference evidence="1 2" key="1">
    <citation type="journal article" date="2014" name="Am. J. Bot.">
        <title>Genome assembly and annotation for red clover (Trifolium pratense; Fabaceae).</title>
        <authorList>
            <person name="Istvanek J."/>
            <person name="Jaros M."/>
            <person name="Krenek A."/>
            <person name="Repkova J."/>
        </authorList>
    </citation>
    <scope>NUCLEOTIDE SEQUENCE [LARGE SCALE GENOMIC DNA]</scope>
    <source>
        <strain evidence="2">cv. Tatra</strain>
        <tissue evidence="1">Young leaves</tissue>
    </source>
</reference>